<dbReference type="RefSeq" id="XP_003146904.1">
    <property type="nucleotide sequence ID" value="XM_003146856.1"/>
</dbReference>
<evidence type="ECO:0000313" key="2">
    <source>
        <dbReference type="EMBL" id="EFO17167.1"/>
    </source>
</evidence>
<keyword evidence="1" id="KW-1133">Transmembrane helix</keyword>
<protein>
    <submittedName>
        <fullName evidence="2">Uncharacterized protein</fullName>
    </submittedName>
</protein>
<name>A0A1S0TNQ1_LOALO</name>
<proteinExistence type="predicted"/>
<dbReference type="CTD" id="9948787"/>
<dbReference type="AlphaFoldDB" id="A0A1S0TNQ1"/>
<dbReference type="KEGG" id="loa:LOAG_11335"/>
<dbReference type="InParanoid" id="A0A1S0TNQ1"/>
<keyword evidence="1" id="KW-0812">Transmembrane</keyword>
<dbReference type="GeneID" id="9948787"/>
<sequence length="124" mass="14692">MTRESGETFLLQIKKAKIDFGQEKIEKRCYCNKSLLKIFMFAYCAAGMIYGMIYQCNVPCYCMMYDTLRQHHVYKRTRTYPAFILSFGLTYFWRVFFKAYNIRTITLQNAAAVLKLKSVYAICM</sequence>
<organism evidence="2">
    <name type="scientific">Loa loa</name>
    <name type="common">Eye worm</name>
    <name type="synonym">Filaria loa</name>
    <dbReference type="NCBI Taxonomy" id="7209"/>
    <lineage>
        <taxon>Eukaryota</taxon>
        <taxon>Metazoa</taxon>
        <taxon>Ecdysozoa</taxon>
        <taxon>Nematoda</taxon>
        <taxon>Chromadorea</taxon>
        <taxon>Rhabditida</taxon>
        <taxon>Spirurina</taxon>
        <taxon>Spiruromorpha</taxon>
        <taxon>Filarioidea</taxon>
        <taxon>Onchocercidae</taxon>
        <taxon>Loa</taxon>
    </lineage>
</organism>
<gene>
    <name evidence="2" type="ORF">LOAG_11335</name>
</gene>
<evidence type="ECO:0000256" key="1">
    <source>
        <dbReference type="SAM" id="Phobius"/>
    </source>
</evidence>
<dbReference type="EMBL" id="JH712162">
    <property type="protein sequence ID" value="EFO17167.1"/>
    <property type="molecule type" value="Genomic_DNA"/>
</dbReference>
<keyword evidence="1" id="KW-0472">Membrane</keyword>
<feature type="transmembrane region" description="Helical" evidence="1">
    <location>
        <begin position="79"/>
        <end position="97"/>
    </location>
</feature>
<accession>A0A1S0TNQ1</accession>
<feature type="transmembrane region" description="Helical" evidence="1">
    <location>
        <begin position="34"/>
        <end position="54"/>
    </location>
</feature>
<reference evidence="2" key="1">
    <citation type="submission" date="2012-04" db="EMBL/GenBank/DDBJ databases">
        <title>The Genome Sequence of Loa loa.</title>
        <authorList>
            <consortium name="The Broad Institute Genome Sequencing Platform"/>
            <consortium name="Broad Institute Genome Sequencing Center for Infectious Disease"/>
            <person name="Nutman T.B."/>
            <person name="Fink D.L."/>
            <person name="Russ C."/>
            <person name="Young S."/>
            <person name="Zeng Q."/>
            <person name="Gargeya S."/>
            <person name="Alvarado L."/>
            <person name="Berlin A."/>
            <person name="Chapman S.B."/>
            <person name="Chen Z."/>
            <person name="Freedman E."/>
            <person name="Gellesch M."/>
            <person name="Goldberg J."/>
            <person name="Griggs A."/>
            <person name="Gujja S."/>
            <person name="Heilman E.R."/>
            <person name="Heiman D."/>
            <person name="Howarth C."/>
            <person name="Mehta T."/>
            <person name="Neiman D."/>
            <person name="Pearson M."/>
            <person name="Roberts A."/>
            <person name="Saif S."/>
            <person name="Shea T."/>
            <person name="Shenoy N."/>
            <person name="Sisk P."/>
            <person name="Stolte C."/>
            <person name="Sykes S."/>
            <person name="White J."/>
            <person name="Yandava C."/>
            <person name="Haas B."/>
            <person name="Henn M.R."/>
            <person name="Nusbaum C."/>
            <person name="Birren B."/>
        </authorList>
    </citation>
    <scope>NUCLEOTIDE SEQUENCE [LARGE SCALE GENOMIC DNA]</scope>
</reference>